<name>A0A1S1HFW1_9SPHN</name>
<evidence type="ECO:0000313" key="6">
    <source>
        <dbReference type="Proteomes" id="UP000179467"/>
    </source>
</evidence>
<dbReference type="EMBL" id="MIPT01000001">
    <property type="protein sequence ID" value="OHT19410.1"/>
    <property type="molecule type" value="Genomic_DNA"/>
</dbReference>
<dbReference type="AlphaFoldDB" id="A0A1S1HFW1"/>
<dbReference type="Gene3D" id="3.55.50.30">
    <property type="match status" value="1"/>
</dbReference>
<comment type="caution">
    <text evidence="5">The sequence shown here is derived from an EMBL/GenBank/DDBJ whole genome shotgun (WGS) entry which is preliminary data.</text>
</comment>
<accession>A0A1S1HFW1</accession>
<organism evidence="5 6">
    <name type="scientific">Edaphosphingomonas haloaromaticamans</name>
    <dbReference type="NCBI Taxonomy" id="653954"/>
    <lineage>
        <taxon>Bacteria</taxon>
        <taxon>Pseudomonadati</taxon>
        <taxon>Pseudomonadota</taxon>
        <taxon>Alphaproteobacteria</taxon>
        <taxon>Sphingomonadales</taxon>
        <taxon>Rhizorhabdaceae</taxon>
        <taxon>Edaphosphingomonas</taxon>
    </lineage>
</organism>
<proteinExistence type="predicted"/>
<sequence>MSRIDILYENGVVERKRSHAVSGTLSEREAIATMLQGTGLAFRFTSVTAVLVFPPERPPEPGIDAWVKAEGAPRLVLDTLRVTAPPMIGTPSRDRFEPFGRSVQAAINQRLQNDPRTSARPFRVRLTVEIDPAGLVRRPTIIHSSGDERLDRDIRLVLDGARMPVPPPADLPQPVWFEVAAR</sequence>
<comment type="subcellular location">
    <subcellularLocation>
        <location evidence="1">Membrane</location>
        <topology evidence="1">Single-pass membrane protein</topology>
    </subcellularLocation>
</comment>
<keyword evidence="2" id="KW-0812">Transmembrane</keyword>
<keyword evidence="6" id="KW-1185">Reference proteome</keyword>
<evidence type="ECO:0000256" key="1">
    <source>
        <dbReference type="ARBA" id="ARBA00004167"/>
    </source>
</evidence>
<evidence type="ECO:0000256" key="3">
    <source>
        <dbReference type="ARBA" id="ARBA00022989"/>
    </source>
</evidence>
<evidence type="ECO:0000313" key="5">
    <source>
        <dbReference type="EMBL" id="OHT19410.1"/>
    </source>
</evidence>
<protein>
    <recommendedName>
        <fullName evidence="7">TonB C-terminal domain-containing protein</fullName>
    </recommendedName>
</protein>
<evidence type="ECO:0000256" key="4">
    <source>
        <dbReference type="ARBA" id="ARBA00023136"/>
    </source>
</evidence>
<evidence type="ECO:0008006" key="7">
    <source>
        <dbReference type="Google" id="ProtNLM"/>
    </source>
</evidence>
<evidence type="ECO:0000256" key="2">
    <source>
        <dbReference type="ARBA" id="ARBA00022692"/>
    </source>
</evidence>
<dbReference type="Gene3D" id="3.30.1150.10">
    <property type="match status" value="1"/>
</dbReference>
<keyword evidence="4" id="KW-0472">Membrane</keyword>
<gene>
    <name evidence="5" type="ORF">BHE75_01395</name>
</gene>
<dbReference type="GO" id="GO:0016020">
    <property type="term" value="C:membrane"/>
    <property type="evidence" value="ECO:0007669"/>
    <property type="project" value="UniProtKB-SubCell"/>
</dbReference>
<dbReference type="InterPro" id="IPR006260">
    <property type="entry name" value="TonB/TolA_C"/>
</dbReference>
<reference evidence="5 6" key="1">
    <citation type="submission" date="2016-09" db="EMBL/GenBank/DDBJ databases">
        <title>Metabolic pathway, cell adaptation mechanisms and a novel monoxygenase revealed through proteogenomic-transcription analysis of a Sphingomonas haloaromaticamans strain degrading the fungicide ortho-phenylphenol.</title>
        <authorList>
            <person name="Perruchon C."/>
            <person name="Papadopoulou E.S."/>
            <person name="Rousidou C."/>
            <person name="Vasileiadis S."/>
            <person name="Tanou G."/>
            <person name="Amoutzias G."/>
            <person name="Molassiotis A."/>
            <person name="Karpouzas D.G."/>
        </authorList>
    </citation>
    <scope>NUCLEOTIDE SEQUENCE [LARGE SCALE GENOMIC DNA]</scope>
    <source>
        <strain evidence="5 6">P3</strain>
    </source>
</reference>
<dbReference type="NCBIfam" id="TIGR01352">
    <property type="entry name" value="tonB_Cterm"/>
    <property type="match status" value="1"/>
</dbReference>
<dbReference type="Proteomes" id="UP000179467">
    <property type="component" value="Unassembled WGS sequence"/>
</dbReference>
<dbReference type="SUPFAM" id="SSF74653">
    <property type="entry name" value="TolA/TonB C-terminal domain"/>
    <property type="match status" value="1"/>
</dbReference>
<keyword evidence="3" id="KW-1133">Transmembrane helix</keyword>
<dbReference type="Pfam" id="PF13103">
    <property type="entry name" value="TonB_2"/>
    <property type="match status" value="1"/>
</dbReference>